<keyword evidence="2" id="KW-1185">Reference proteome</keyword>
<proteinExistence type="predicted"/>
<dbReference type="STRING" id="563040.Saut_1592"/>
<accession>E0UV57</accession>
<dbReference type="Proteomes" id="UP000007803">
    <property type="component" value="Chromosome"/>
</dbReference>
<evidence type="ECO:0000313" key="1">
    <source>
        <dbReference type="EMBL" id="ADN09639.1"/>
    </source>
</evidence>
<dbReference type="EMBL" id="CP002205">
    <property type="protein sequence ID" value="ADN09639.1"/>
    <property type="molecule type" value="Genomic_DNA"/>
</dbReference>
<name>E0UV57_SULAO</name>
<dbReference type="eggNOG" id="ENOG5030N97">
    <property type="taxonomic scope" value="Bacteria"/>
</dbReference>
<organism evidence="1 2">
    <name type="scientific">Sulfurimonas autotrophica (strain ATCC BAA-671 / DSM 16294 / JCM 11897 / OK10)</name>
    <dbReference type="NCBI Taxonomy" id="563040"/>
    <lineage>
        <taxon>Bacteria</taxon>
        <taxon>Pseudomonadati</taxon>
        <taxon>Campylobacterota</taxon>
        <taxon>Epsilonproteobacteria</taxon>
        <taxon>Campylobacterales</taxon>
        <taxon>Sulfurimonadaceae</taxon>
        <taxon>Sulfurimonas</taxon>
    </lineage>
</organism>
<sequence length="143" mass="16625">MSSALDRLKNLTNKISSYETARKQNLKILKDLFKELGINKKVEKFEDLFDFKAVNLSGVSLSDGNLGEIKKGRYLQILAISYDKNATQKSKNISLAYFGRVENVENELKEKVVEFVIRYRFEKSFMTLEHYHDMLNNFGQKSE</sequence>
<protein>
    <submittedName>
        <fullName evidence="1">Uncharacterized protein</fullName>
    </submittedName>
</protein>
<gene>
    <name evidence="1" type="ordered locus">Saut_1592</name>
</gene>
<dbReference type="KEGG" id="sua:Saut_1592"/>
<dbReference type="AlphaFoldDB" id="E0UV57"/>
<dbReference type="HOGENOM" id="CLU_1814824_0_0_7"/>
<dbReference type="OrthoDB" id="5372744at2"/>
<dbReference type="RefSeq" id="WP_013327392.1">
    <property type="nucleotide sequence ID" value="NC_014506.1"/>
</dbReference>
<evidence type="ECO:0000313" key="2">
    <source>
        <dbReference type="Proteomes" id="UP000007803"/>
    </source>
</evidence>
<reference evidence="2" key="1">
    <citation type="journal article" date="2010" name="Stand. Genomic Sci.">
        <title>Complete genome sequence of Sulfurimonas autotrophica type strain (OK10).</title>
        <authorList>
            <person name="Sikorski J."/>
            <person name="Munk C."/>
            <person name="Lapidus A."/>
            <person name="Djao O."/>
            <person name="Lucas S."/>
            <person name="Glavina Del Rio T."/>
            <person name="Nolan M."/>
            <person name="Tice H."/>
            <person name="Han C."/>
            <person name="Cheng J."/>
            <person name="Tapia R."/>
            <person name="Goodwin L."/>
            <person name="Pitluck S."/>
            <person name="Liolios K."/>
            <person name="Ivanova N."/>
            <person name="Mavromatis K."/>
            <person name="Mikhailova N."/>
            <person name="Pati A."/>
            <person name="Sims D."/>
            <person name="Meincke L."/>
            <person name="Brettin T."/>
            <person name="Detter J."/>
            <person name="Chen A."/>
            <person name="Palaniappan K."/>
            <person name="Land M."/>
            <person name="Hauser L."/>
            <person name="Chang Y."/>
            <person name="Jeffries C."/>
            <person name="Rohde M."/>
            <person name="Lang E."/>
            <person name="Spring S."/>
            <person name="Goker M."/>
            <person name="Woyke T."/>
            <person name="Bristow J."/>
            <person name="Eisen J."/>
            <person name="Markowitz V."/>
            <person name="Hugenholtz P."/>
            <person name="Kyrpides N."/>
            <person name="Klenk H."/>
        </authorList>
    </citation>
    <scope>NUCLEOTIDE SEQUENCE [LARGE SCALE GENOMIC DNA]</scope>
    <source>
        <strain evidence="2">ATCC BAA-671 / DSM 16294 / JCM 11897 / OK10</strain>
    </source>
</reference>